<comment type="catalytic activity">
    <reaction evidence="1">
        <text>3',5'-cyclic CMP + H2O = CMP + H(+)</text>
        <dbReference type="Rhea" id="RHEA:72675"/>
        <dbReference type="ChEBI" id="CHEBI:15377"/>
        <dbReference type="ChEBI" id="CHEBI:15378"/>
        <dbReference type="ChEBI" id="CHEBI:58003"/>
        <dbReference type="ChEBI" id="CHEBI:60377"/>
    </reaction>
    <physiologicalReaction direction="left-to-right" evidence="1">
        <dbReference type="Rhea" id="RHEA:72676"/>
    </physiologicalReaction>
</comment>
<dbReference type="InterPro" id="IPR037482">
    <property type="entry name" value="ST1585_MBL-fold"/>
</dbReference>
<evidence type="ECO:0000259" key="4">
    <source>
        <dbReference type="SMART" id="SM00849"/>
    </source>
</evidence>
<dbReference type="InterPro" id="IPR036866">
    <property type="entry name" value="RibonucZ/Hydroxyglut_hydro"/>
</dbReference>
<feature type="domain" description="Metallo-beta-lactamase" evidence="4">
    <location>
        <begin position="26"/>
        <end position="230"/>
    </location>
</feature>
<dbReference type="EMBL" id="RHHR01000008">
    <property type="protein sequence ID" value="RNB76135.1"/>
    <property type="molecule type" value="Genomic_DNA"/>
</dbReference>
<reference evidence="5 6" key="1">
    <citation type="submission" date="2018-10" db="EMBL/GenBank/DDBJ databases">
        <title>Phylogenomics of Brevibacillus.</title>
        <authorList>
            <person name="Dunlap C."/>
        </authorList>
    </citation>
    <scope>NUCLEOTIDE SEQUENCE [LARGE SCALE GENOMIC DNA]</scope>
    <source>
        <strain evidence="5 6">JCM 12215</strain>
    </source>
</reference>
<comment type="function">
    <text evidence="2">Counteracts the endogenous Pycsar antiviral defense system. Phosphodiesterase that enables metal-dependent hydrolysis of host cyclic nucleotide Pycsar defense signals such as cCMP and cUMP.</text>
</comment>
<organism evidence="5 6">
    <name type="scientific">Brevibacillus invocatus</name>
    <dbReference type="NCBI Taxonomy" id="173959"/>
    <lineage>
        <taxon>Bacteria</taxon>
        <taxon>Bacillati</taxon>
        <taxon>Bacillota</taxon>
        <taxon>Bacilli</taxon>
        <taxon>Bacillales</taxon>
        <taxon>Paenibacillaceae</taxon>
        <taxon>Brevibacillus</taxon>
    </lineage>
</organism>
<dbReference type="OrthoDB" id="333278at2"/>
<dbReference type="InterPro" id="IPR050855">
    <property type="entry name" value="NDM-1-like"/>
</dbReference>
<evidence type="ECO:0000256" key="1">
    <source>
        <dbReference type="ARBA" id="ARBA00034221"/>
    </source>
</evidence>
<comment type="caution">
    <text evidence="5">The sequence shown here is derived from an EMBL/GenBank/DDBJ whole genome shotgun (WGS) entry which is preliminary data.</text>
</comment>
<dbReference type="Pfam" id="PF00753">
    <property type="entry name" value="Lactamase_B"/>
    <property type="match status" value="1"/>
</dbReference>
<proteinExistence type="predicted"/>
<evidence type="ECO:0000313" key="6">
    <source>
        <dbReference type="Proteomes" id="UP000282028"/>
    </source>
</evidence>
<dbReference type="Gene3D" id="3.60.15.10">
    <property type="entry name" value="Ribonuclease Z/Hydroxyacylglutathione hydrolase-like"/>
    <property type="match status" value="1"/>
</dbReference>
<protein>
    <submittedName>
        <fullName evidence="5">MBL fold metallo-hydrolase</fullName>
    </submittedName>
</protein>
<dbReference type="InterPro" id="IPR001279">
    <property type="entry name" value="Metallo-B-lactamas"/>
</dbReference>
<gene>
    <name evidence="5" type="ORF">EDM52_04275</name>
</gene>
<keyword evidence="6" id="KW-1185">Reference proteome</keyword>
<dbReference type="SMART" id="SM00849">
    <property type="entry name" value="Lactamase_B"/>
    <property type="match status" value="1"/>
</dbReference>
<accession>A0A3M8CMN2</accession>
<dbReference type="SUPFAM" id="SSF56281">
    <property type="entry name" value="Metallo-hydrolase/oxidoreductase"/>
    <property type="match status" value="1"/>
</dbReference>
<keyword evidence="5" id="KW-0378">Hydrolase</keyword>
<dbReference type="PANTHER" id="PTHR42951">
    <property type="entry name" value="METALLO-BETA-LACTAMASE DOMAIN-CONTAINING"/>
    <property type="match status" value="1"/>
</dbReference>
<dbReference type="GO" id="GO:0016787">
    <property type="term" value="F:hydrolase activity"/>
    <property type="evidence" value="ECO:0007669"/>
    <property type="project" value="UniProtKB-KW"/>
</dbReference>
<name>A0A3M8CMN2_9BACL</name>
<comment type="catalytic activity">
    <reaction evidence="3">
        <text>3',5'-cyclic UMP + H2O = UMP + H(+)</text>
        <dbReference type="Rhea" id="RHEA:70575"/>
        <dbReference type="ChEBI" id="CHEBI:15377"/>
        <dbReference type="ChEBI" id="CHEBI:15378"/>
        <dbReference type="ChEBI" id="CHEBI:57865"/>
        <dbReference type="ChEBI" id="CHEBI:184387"/>
    </reaction>
    <physiologicalReaction direction="left-to-right" evidence="3">
        <dbReference type="Rhea" id="RHEA:70576"/>
    </physiologicalReaction>
</comment>
<sequence>MHDHSPIELGKRIHLIDGYDWGLPERTGTYVIAEEQLTLVETGPSPSVPYIRSGLKQLGFSLEQVKYVILTHIHLDHAGGAGLLLQECPNATVVLHPKAARHLVDPSRLIAGARAVYGEQFDELFDPILPVPEERLLIRADGEKLTIGPDCTLEFLDSPGHANHHFSIYDPVSNGMFTGDTAGVYYCTLKREGIDFFLPSTSPNQFSPDAMLASIARFRERKLDRLYFGHFGMSEQVEEAFRQVTEWLPIFVAEGEKVIAEGLGHDVLCDRLLAKVAEHLKPLGIGDGHAVFDIIKLDLSVCAMGIEDYLQKKSNA</sequence>
<dbReference type="PANTHER" id="PTHR42951:SF22">
    <property type="entry name" value="METALLO BETA-LACTAMASE SUPERFAMILY LIPOPROTEIN"/>
    <property type="match status" value="1"/>
</dbReference>
<dbReference type="AlphaFoldDB" id="A0A3M8CMN2"/>
<evidence type="ECO:0000256" key="3">
    <source>
        <dbReference type="ARBA" id="ARBA00048505"/>
    </source>
</evidence>
<dbReference type="RefSeq" id="WP_122907790.1">
    <property type="nucleotide sequence ID" value="NZ_CBCSBE010000002.1"/>
</dbReference>
<evidence type="ECO:0000313" key="5">
    <source>
        <dbReference type="EMBL" id="RNB76135.1"/>
    </source>
</evidence>
<dbReference type="Proteomes" id="UP000282028">
    <property type="component" value="Unassembled WGS sequence"/>
</dbReference>
<dbReference type="CDD" id="cd07726">
    <property type="entry name" value="ST1585-like_MBL-fold"/>
    <property type="match status" value="1"/>
</dbReference>
<evidence type="ECO:0000256" key="2">
    <source>
        <dbReference type="ARBA" id="ARBA00034301"/>
    </source>
</evidence>